<evidence type="ECO:0000313" key="3">
    <source>
        <dbReference type="Proteomes" id="UP000628710"/>
    </source>
</evidence>
<organism evidence="2 3">
    <name type="scientific">Marinomonas transparens</name>
    <dbReference type="NCBI Taxonomy" id="2795388"/>
    <lineage>
        <taxon>Bacteria</taxon>
        <taxon>Pseudomonadati</taxon>
        <taxon>Pseudomonadota</taxon>
        <taxon>Gammaproteobacteria</taxon>
        <taxon>Oceanospirillales</taxon>
        <taxon>Oceanospirillaceae</taxon>
        <taxon>Marinomonas</taxon>
    </lineage>
</organism>
<dbReference type="EMBL" id="JAEMNX010000017">
    <property type="protein sequence ID" value="MBJ7538696.1"/>
    <property type="molecule type" value="Genomic_DNA"/>
</dbReference>
<feature type="transmembrane region" description="Helical" evidence="1">
    <location>
        <begin position="684"/>
        <end position="702"/>
    </location>
</feature>
<dbReference type="PANTHER" id="PTHR33406">
    <property type="entry name" value="MEMBRANE PROTEIN MJ1562-RELATED"/>
    <property type="match status" value="1"/>
</dbReference>
<reference evidence="2" key="1">
    <citation type="submission" date="2020-12" db="EMBL/GenBank/DDBJ databases">
        <title>Marinomonas arctica sp. nov., a psychrotolerant bacterium isolated from the Arctic.</title>
        <authorList>
            <person name="Zhang Y."/>
        </authorList>
    </citation>
    <scope>NUCLEOTIDE SEQUENCE</scope>
    <source>
        <strain evidence="2">C1424</strain>
    </source>
</reference>
<feature type="transmembrane region" description="Helical" evidence="1">
    <location>
        <begin position="413"/>
        <end position="435"/>
    </location>
</feature>
<sequence length="768" mass="84197">MRLNLKLAAVGWAALFFVICLLALTKQTAFDTSIMALLPKYEQRILVSEVQQEQAERYANHVFILVSAEQKEAAKAATTEAIAQLATLKDRVSITASADQANAQSNNLFAYRFSILSDAVRQRLLTKDYESQQQLALSQLFSPIGAGKADLIQDPFFLYSDLLLTQKSGIKVKPEEGLLRLTESQQPSYLLILALHQNPFDLPTQAQIMPVLESIKKDLATQGARVSYSGLLLHAAKGAEQAKSEISTIGVGSILGITLIICLVFRRIGPLFQVLFPVAIGCLVAISVTILCFDRVHLITIAFGAGLVGVAVDYSMHLVCENSLEHSEGVVKKLFIGLLLGLISSVLAYGGLALTPFPGLQQIAVFSCAGLIAAWLTVILWLPVTMPNTKTALLPAARILNHWKETLPRLDQYPVMGAFLVACLISVTAGLVYFAPTQDSIRLLQTSPSSLLKEDQHVQQALGNNVNSAFLMVSANNMESLLQQEEALRQRLDPLVTSQALLGYQSISQSLPSLQRQQQNQQLVNQLYQTELENYLGKLGLSEQQKSLASHSLDQNQPNLTADEWLNMPISAPWRSLLIQHASGEFSSVVQIIGNMPTATTAQLKSIALSTPNVDYVNQVEDISNTLARYRAKMTDWLMIAYGVITIMLFFRYRLNVWRVMLPPIAGSVLALSIAVAINGGYNLFNLIALMLVFGIGLDMGIFLQESKNSPHTWLAVSLSTVTSLLAFGLLALSQTPVLYHFGIIVLPGLTLIWLISPLMQSTRLEKL</sequence>
<keyword evidence="1" id="KW-0472">Membrane</keyword>
<dbReference type="Gene3D" id="1.20.1640.10">
    <property type="entry name" value="Multidrug efflux transporter AcrB transmembrane domain"/>
    <property type="match status" value="1"/>
</dbReference>
<dbReference type="Proteomes" id="UP000628710">
    <property type="component" value="Unassembled WGS sequence"/>
</dbReference>
<dbReference type="SUPFAM" id="SSF82866">
    <property type="entry name" value="Multidrug efflux transporter AcrB transmembrane domain"/>
    <property type="match status" value="2"/>
</dbReference>
<name>A0A934JMT7_9GAMM</name>
<feature type="transmembrane region" description="Helical" evidence="1">
    <location>
        <begin position="634"/>
        <end position="653"/>
    </location>
</feature>
<proteinExistence type="predicted"/>
<feature type="transmembrane region" description="Helical" evidence="1">
    <location>
        <begin position="660"/>
        <end position="678"/>
    </location>
</feature>
<feature type="transmembrane region" description="Helical" evidence="1">
    <location>
        <begin position="296"/>
        <end position="314"/>
    </location>
</feature>
<keyword evidence="1" id="KW-1133">Transmembrane helix</keyword>
<dbReference type="AlphaFoldDB" id="A0A934JMT7"/>
<accession>A0A934JMT7</accession>
<evidence type="ECO:0000313" key="2">
    <source>
        <dbReference type="EMBL" id="MBJ7538696.1"/>
    </source>
</evidence>
<keyword evidence="1" id="KW-0812">Transmembrane</keyword>
<feature type="transmembrane region" description="Helical" evidence="1">
    <location>
        <begin position="363"/>
        <end position="384"/>
    </location>
</feature>
<dbReference type="GO" id="GO:0005886">
    <property type="term" value="C:plasma membrane"/>
    <property type="evidence" value="ECO:0007669"/>
    <property type="project" value="TreeGrafter"/>
</dbReference>
<dbReference type="PANTHER" id="PTHR33406:SF13">
    <property type="entry name" value="MEMBRANE PROTEIN YDFJ"/>
    <property type="match status" value="1"/>
</dbReference>
<keyword evidence="3" id="KW-1185">Reference proteome</keyword>
<feature type="transmembrane region" description="Helical" evidence="1">
    <location>
        <begin position="272"/>
        <end position="290"/>
    </location>
</feature>
<feature type="transmembrane region" description="Helical" evidence="1">
    <location>
        <begin position="334"/>
        <end position="357"/>
    </location>
</feature>
<feature type="transmembrane region" description="Helical" evidence="1">
    <location>
        <begin position="714"/>
        <end position="733"/>
    </location>
</feature>
<comment type="caution">
    <text evidence="2">The sequence shown here is derived from an EMBL/GenBank/DDBJ whole genome shotgun (WGS) entry which is preliminary data.</text>
</comment>
<evidence type="ECO:0008006" key="4">
    <source>
        <dbReference type="Google" id="ProtNLM"/>
    </source>
</evidence>
<protein>
    <recommendedName>
        <fullName evidence="4">MMPL family protein</fullName>
    </recommendedName>
</protein>
<evidence type="ECO:0000256" key="1">
    <source>
        <dbReference type="SAM" id="Phobius"/>
    </source>
</evidence>
<dbReference type="RefSeq" id="WP_199469104.1">
    <property type="nucleotide sequence ID" value="NZ_JAEMNX010000017.1"/>
</dbReference>
<dbReference type="InterPro" id="IPR050545">
    <property type="entry name" value="Mycobact_MmpL"/>
</dbReference>
<gene>
    <name evidence="2" type="ORF">I8J31_13500</name>
</gene>
<feature type="transmembrane region" description="Helical" evidence="1">
    <location>
        <begin position="739"/>
        <end position="760"/>
    </location>
</feature>